<comment type="subcellular location">
    <subcellularLocation>
        <location evidence="1">Mitochondrion matrix</location>
    </subcellularLocation>
</comment>
<evidence type="ECO:0000313" key="7">
    <source>
        <dbReference type="Proteomes" id="UP000184267"/>
    </source>
</evidence>
<dbReference type="InterPro" id="IPR000740">
    <property type="entry name" value="GrpE"/>
</dbReference>
<dbReference type="PANTHER" id="PTHR21237">
    <property type="entry name" value="GRPE PROTEIN"/>
    <property type="match status" value="1"/>
</dbReference>
<evidence type="ECO:0000313" key="6">
    <source>
        <dbReference type="EMBL" id="OJT07840.1"/>
    </source>
</evidence>
<organism evidence="6 7">
    <name type="scientific">Trametes pubescens</name>
    <name type="common">White-rot fungus</name>
    <dbReference type="NCBI Taxonomy" id="154538"/>
    <lineage>
        <taxon>Eukaryota</taxon>
        <taxon>Fungi</taxon>
        <taxon>Dikarya</taxon>
        <taxon>Basidiomycota</taxon>
        <taxon>Agaricomycotina</taxon>
        <taxon>Agaricomycetes</taxon>
        <taxon>Polyporales</taxon>
        <taxon>Polyporaceae</taxon>
        <taxon>Trametes</taxon>
    </lineage>
</organism>
<feature type="compositionally biased region" description="Acidic residues" evidence="5">
    <location>
        <begin position="60"/>
        <end position="72"/>
    </location>
</feature>
<feature type="compositionally biased region" description="Low complexity" evidence="5">
    <location>
        <begin position="16"/>
        <end position="38"/>
    </location>
</feature>
<gene>
    <name evidence="6" type="ORF">TRAPUB_1242</name>
</gene>
<dbReference type="Pfam" id="PF01025">
    <property type="entry name" value="GrpE"/>
    <property type="match status" value="1"/>
</dbReference>
<dbReference type="GO" id="GO:0000774">
    <property type="term" value="F:adenyl-nucleotide exchange factor activity"/>
    <property type="evidence" value="ECO:0007669"/>
    <property type="project" value="InterPro"/>
</dbReference>
<proteinExistence type="inferred from homology"/>
<dbReference type="GO" id="GO:0051082">
    <property type="term" value="F:unfolded protein binding"/>
    <property type="evidence" value="ECO:0007669"/>
    <property type="project" value="TreeGrafter"/>
</dbReference>
<feature type="region of interest" description="Disordered" evidence="5">
    <location>
        <begin position="147"/>
        <end position="171"/>
    </location>
</feature>
<comment type="caution">
    <text evidence="6">The sequence shown here is derived from an EMBL/GenBank/DDBJ whole genome shotgun (WGS) entry which is preliminary data.</text>
</comment>
<dbReference type="PANTHER" id="PTHR21237:SF23">
    <property type="entry name" value="GRPE PROTEIN HOMOLOG, MITOCHONDRIAL"/>
    <property type="match status" value="1"/>
</dbReference>
<dbReference type="HAMAP" id="MF_01151">
    <property type="entry name" value="GrpE"/>
    <property type="match status" value="1"/>
</dbReference>
<reference evidence="6 7" key="1">
    <citation type="submission" date="2016-10" db="EMBL/GenBank/DDBJ databases">
        <title>Genome sequence of the basidiomycete white-rot fungus Trametes pubescens.</title>
        <authorList>
            <person name="Makela M.R."/>
            <person name="Granchi Z."/>
            <person name="Peng M."/>
            <person name="De Vries R.P."/>
            <person name="Grigoriev I."/>
            <person name="Riley R."/>
            <person name="Hilden K."/>
        </authorList>
    </citation>
    <scope>NUCLEOTIDE SEQUENCE [LARGE SCALE GENOMIC DNA]</scope>
    <source>
        <strain evidence="6 7">FBCC735</strain>
    </source>
</reference>
<evidence type="ECO:0000256" key="5">
    <source>
        <dbReference type="SAM" id="MobiDB-lite"/>
    </source>
</evidence>
<dbReference type="PROSITE" id="PS01071">
    <property type="entry name" value="GRPE"/>
    <property type="match status" value="1"/>
</dbReference>
<dbReference type="SUPFAM" id="SSF51064">
    <property type="entry name" value="Head domain of nucleotide exchange factor GrpE"/>
    <property type="match status" value="1"/>
</dbReference>
<dbReference type="InterPro" id="IPR009012">
    <property type="entry name" value="GrpE_head"/>
</dbReference>
<dbReference type="GO" id="GO:0006457">
    <property type="term" value="P:protein folding"/>
    <property type="evidence" value="ECO:0007669"/>
    <property type="project" value="InterPro"/>
</dbReference>
<evidence type="ECO:0000256" key="2">
    <source>
        <dbReference type="ARBA" id="ARBA00009054"/>
    </source>
</evidence>
<evidence type="ECO:0000256" key="3">
    <source>
        <dbReference type="ARBA" id="ARBA00014521"/>
    </source>
</evidence>
<evidence type="ECO:0000256" key="4">
    <source>
        <dbReference type="ARBA" id="ARBA00023186"/>
    </source>
</evidence>
<protein>
    <recommendedName>
        <fullName evidence="3">GrpE protein homolog, mitochondrial</fullName>
    </recommendedName>
</protein>
<dbReference type="SUPFAM" id="SSF58014">
    <property type="entry name" value="Coiled-coil domain of nucleotide exchange factor GrpE"/>
    <property type="match status" value="1"/>
</dbReference>
<dbReference type="GO" id="GO:0051087">
    <property type="term" value="F:protein-folding chaperone binding"/>
    <property type="evidence" value="ECO:0007669"/>
    <property type="project" value="InterPro"/>
</dbReference>
<dbReference type="AlphaFoldDB" id="A0A1M2VJU0"/>
<feature type="compositionally biased region" description="Low complexity" evidence="5">
    <location>
        <begin position="149"/>
        <end position="169"/>
    </location>
</feature>
<dbReference type="EMBL" id="MNAD01001113">
    <property type="protein sequence ID" value="OJT07840.1"/>
    <property type="molecule type" value="Genomic_DNA"/>
</dbReference>
<dbReference type="FunFam" id="2.30.22.10:FF:000002">
    <property type="entry name" value="GrpE protein homolog"/>
    <property type="match status" value="1"/>
</dbReference>
<dbReference type="OrthoDB" id="201635at2759"/>
<dbReference type="Proteomes" id="UP000184267">
    <property type="component" value="Unassembled WGS sequence"/>
</dbReference>
<dbReference type="Gene3D" id="3.90.20.20">
    <property type="match status" value="1"/>
</dbReference>
<dbReference type="CDD" id="cd00446">
    <property type="entry name" value="GrpE"/>
    <property type="match status" value="1"/>
</dbReference>
<accession>A0A1M2VJU0</accession>
<comment type="similarity">
    <text evidence="2">Belongs to the GrpE family.</text>
</comment>
<dbReference type="Gene3D" id="2.30.22.10">
    <property type="entry name" value="Head domain of nucleotide exchange factor GrpE"/>
    <property type="match status" value="1"/>
</dbReference>
<sequence>MFNAQAAQIFRSATGSLSSRTLARPSTTAAARRAALAMRSRHYSDDKSQSAEQSKNAETENGEENEKDEVEVSPESSLLHKLKAEETKVADCMSRLRYLQADYLNLQRNSAREKEQARDFAITKFAKDLLETVDVLSLALKSVPKEVVAPQESSDASAASPSSSNPPAEKSAEAYLKDLYEGVESTQRLLLNTLFKHHVKPYDPVGEKFDPNLHEALYQVPIPGKEAGTVFDCQKTGFMIKDRVLRAAQVGVVQDTQS</sequence>
<keyword evidence="4" id="KW-0143">Chaperone</keyword>
<dbReference type="OMA" id="PHRHQAI"/>
<dbReference type="STRING" id="154538.A0A1M2VJU0"/>
<keyword evidence="7" id="KW-1185">Reference proteome</keyword>
<dbReference type="GO" id="GO:0042803">
    <property type="term" value="F:protein homodimerization activity"/>
    <property type="evidence" value="ECO:0007669"/>
    <property type="project" value="InterPro"/>
</dbReference>
<evidence type="ECO:0000256" key="1">
    <source>
        <dbReference type="ARBA" id="ARBA00004305"/>
    </source>
</evidence>
<dbReference type="GO" id="GO:0030150">
    <property type="term" value="P:protein import into mitochondrial matrix"/>
    <property type="evidence" value="ECO:0007669"/>
    <property type="project" value="TreeGrafter"/>
</dbReference>
<dbReference type="InterPro" id="IPR013805">
    <property type="entry name" value="GrpE_CC"/>
</dbReference>
<feature type="region of interest" description="Disordered" evidence="5">
    <location>
        <begin position="14"/>
        <end position="79"/>
    </location>
</feature>
<name>A0A1M2VJU0_TRAPU</name>
<dbReference type="GO" id="GO:0001405">
    <property type="term" value="C:PAM complex, Tim23 associated import motor"/>
    <property type="evidence" value="ECO:0007669"/>
    <property type="project" value="TreeGrafter"/>
</dbReference>